<dbReference type="InterPro" id="IPR032675">
    <property type="entry name" value="LRR_dom_sf"/>
</dbReference>
<protein>
    <recommendedName>
        <fullName evidence="3">NB-ARC domain-containing protein</fullName>
    </recommendedName>
</protein>
<evidence type="ECO:0000313" key="2">
    <source>
        <dbReference type="Proteomes" id="UP000032141"/>
    </source>
</evidence>
<name>A0A0D3D956_BRAOL</name>
<dbReference type="SUPFAM" id="SSF52058">
    <property type="entry name" value="L domain-like"/>
    <property type="match status" value="1"/>
</dbReference>
<reference evidence="1" key="2">
    <citation type="submission" date="2015-03" db="UniProtKB">
        <authorList>
            <consortium name="EnsemblPlants"/>
        </authorList>
    </citation>
    <scope>IDENTIFICATION</scope>
</reference>
<dbReference type="Proteomes" id="UP000032141">
    <property type="component" value="Chromosome C7"/>
</dbReference>
<accession>A0A0D3D956</accession>
<keyword evidence="2" id="KW-1185">Reference proteome</keyword>
<dbReference type="Gene3D" id="3.40.50.300">
    <property type="entry name" value="P-loop containing nucleotide triphosphate hydrolases"/>
    <property type="match status" value="1"/>
</dbReference>
<dbReference type="AlphaFoldDB" id="A0A0D3D956"/>
<reference evidence="1 2" key="1">
    <citation type="journal article" date="2014" name="Genome Biol.">
        <title>Transcriptome and methylome profiling reveals relics of genome dominance in the mesopolyploid Brassica oleracea.</title>
        <authorList>
            <person name="Parkin I.A."/>
            <person name="Koh C."/>
            <person name="Tang H."/>
            <person name="Robinson S.J."/>
            <person name="Kagale S."/>
            <person name="Clarke W.E."/>
            <person name="Town C.D."/>
            <person name="Nixon J."/>
            <person name="Krishnakumar V."/>
            <person name="Bidwell S.L."/>
            <person name="Denoeud F."/>
            <person name="Belcram H."/>
            <person name="Links M.G."/>
            <person name="Just J."/>
            <person name="Clarke C."/>
            <person name="Bender T."/>
            <person name="Huebert T."/>
            <person name="Mason A.S."/>
            <person name="Pires J.C."/>
            <person name="Barker G."/>
            <person name="Moore J."/>
            <person name="Walley P.G."/>
            <person name="Manoli S."/>
            <person name="Batley J."/>
            <person name="Edwards D."/>
            <person name="Nelson M.N."/>
            <person name="Wang X."/>
            <person name="Paterson A.H."/>
            <person name="King G."/>
            <person name="Bancroft I."/>
            <person name="Chalhoub B."/>
            <person name="Sharpe A.G."/>
        </authorList>
    </citation>
    <scope>NUCLEOTIDE SEQUENCE</scope>
    <source>
        <strain evidence="1 2">cv. TO1000</strain>
    </source>
</reference>
<dbReference type="EnsemblPlants" id="Bo7g070200.1">
    <property type="protein sequence ID" value="Bo7g070200.1"/>
    <property type="gene ID" value="Bo7g070200"/>
</dbReference>
<dbReference type="Gramene" id="Bo7g070200.1">
    <property type="protein sequence ID" value="Bo7g070200.1"/>
    <property type="gene ID" value="Bo7g070200"/>
</dbReference>
<dbReference type="Gene3D" id="3.80.10.10">
    <property type="entry name" value="Ribonuclease Inhibitor"/>
    <property type="match status" value="1"/>
</dbReference>
<sequence>DSELVDEIVADVREKLYPTGTIGFYSRFLGIENLLCKQSHDIYRLVVWGTPGVGKTTIAQTAFNLMSQDFEVHCFLEDFHFGMDELELPSGLFKTDCKPTGKKKVNNYFNLRWIEVIKSALEDEDLTMLSASQFCQIYSSSSEPSQELYLPKGLESLPYELKLLLCQLQYLWTGTKSLAKLKIINLSHSQKLVEVDELSKACSLKEIVLKGCTTLERTPRIDQLKTLELLDLSCCTRIKRNDVTDMIKPLDTGGLREIESGSMVFSTQGKTSDNTEKF</sequence>
<dbReference type="HOGENOM" id="CLU_1003181_0_0_1"/>
<dbReference type="InterPro" id="IPR044974">
    <property type="entry name" value="Disease_R_plants"/>
</dbReference>
<dbReference type="InterPro" id="IPR027417">
    <property type="entry name" value="P-loop_NTPase"/>
</dbReference>
<dbReference type="GO" id="GO:0006952">
    <property type="term" value="P:defense response"/>
    <property type="evidence" value="ECO:0007669"/>
    <property type="project" value="InterPro"/>
</dbReference>
<dbReference type="PANTHER" id="PTHR11017">
    <property type="entry name" value="LEUCINE-RICH REPEAT-CONTAINING PROTEIN"/>
    <property type="match status" value="1"/>
</dbReference>
<proteinExistence type="predicted"/>
<evidence type="ECO:0008006" key="3">
    <source>
        <dbReference type="Google" id="ProtNLM"/>
    </source>
</evidence>
<dbReference type="PANTHER" id="PTHR11017:SF479">
    <property type="entry name" value="DISEASE RESISTANCE PROTEIN (TIR-NBS-LRR CLASS) FAMILY"/>
    <property type="match status" value="1"/>
</dbReference>
<organism evidence="1 2">
    <name type="scientific">Brassica oleracea var. oleracea</name>
    <dbReference type="NCBI Taxonomy" id="109376"/>
    <lineage>
        <taxon>Eukaryota</taxon>
        <taxon>Viridiplantae</taxon>
        <taxon>Streptophyta</taxon>
        <taxon>Embryophyta</taxon>
        <taxon>Tracheophyta</taxon>
        <taxon>Spermatophyta</taxon>
        <taxon>Magnoliopsida</taxon>
        <taxon>eudicotyledons</taxon>
        <taxon>Gunneridae</taxon>
        <taxon>Pentapetalae</taxon>
        <taxon>rosids</taxon>
        <taxon>malvids</taxon>
        <taxon>Brassicales</taxon>
        <taxon>Brassicaceae</taxon>
        <taxon>Brassiceae</taxon>
        <taxon>Brassica</taxon>
    </lineage>
</organism>
<dbReference type="SUPFAM" id="SSF52540">
    <property type="entry name" value="P-loop containing nucleoside triphosphate hydrolases"/>
    <property type="match status" value="1"/>
</dbReference>
<evidence type="ECO:0000313" key="1">
    <source>
        <dbReference type="EnsemblPlants" id="Bo7g070200.1"/>
    </source>
</evidence>